<protein>
    <submittedName>
        <fullName evidence="2">SMEK domain-containing protein</fullName>
    </submittedName>
</protein>
<dbReference type="NCBIfam" id="NF033859">
    <property type="entry name" value="SMEK_N"/>
    <property type="match status" value="1"/>
</dbReference>
<dbReference type="InterPro" id="IPR047740">
    <property type="entry name" value="SMEK_dom"/>
</dbReference>
<dbReference type="EMBL" id="CP119875">
    <property type="protein sequence ID" value="WMY13517.1"/>
    <property type="molecule type" value="Genomic_DNA"/>
</dbReference>
<accession>A0ABD7ZJY0</accession>
<dbReference type="RefSeq" id="WP_309573664.1">
    <property type="nucleotide sequence ID" value="NZ_CP119875.1"/>
</dbReference>
<gene>
    <name evidence="2" type="ORF">P3F89_16205</name>
</gene>
<evidence type="ECO:0000313" key="2">
    <source>
        <dbReference type="EMBL" id="WMY13517.1"/>
    </source>
</evidence>
<dbReference type="Pfam" id="PF21941">
    <property type="entry name" value="SMEK_N"/>
    <property type="match status" value="1"/>
</dbReference>
<reference evidence="2 3" key="1">
    <citation type="submission" date="2023-03" db="EMBL/GenBank/DDBJ databases">
        <title>Plant growth-promoting bacteria for biocontrol of bacterial wilt in tomato.</title>
        <authorList>
            <person name="Song J."/>
            <person name="Jin Y.J."/>
        </authorList>
    </citation>
    <scope>NUCLEOTIDE SEQUENCE [LARGE SCALE GENOMIC DNA]</scope>
    <source>
        <strain evidence="2 3">T36S-23</strain>
    </source>
</reference>
<dbReference type="Proteomes" id="UP001260090">
    <property type="component" value="Chromosome"/>
</dbReference>
<sequence length="348" mass="40468">MLTRGKLFAEIIDSLAQFMFVLDTRGKMGMFDINKYCEDFAKELLNLTYDYNLKNLNQSRSNEPGLDLGDELSKVGIQVTTLKGSDKVNHTLEQITDNHKETYDRFIIFILGKKQNTYNAINDDLATSVGFEFKRDIIDIHDVEKEILSLPVEKLQEVYEFIKRDLLRVYSEFQLDSTPAGERVSIIDGVETVPEILFNNCNKIVEYGNIMGGVEEENPFETQFAQELNESCSKLFDVLAKLPRITREAFYVIVDRMEQEGTHLFVRDELIKRVINIPLKRYYEELSLLEESLLLRVDDEEMYKYVIHIGKVSTENDILCFIVEACNYYRLPLKEILVDLNFSHLEES</sequence>
<organism evidence="2 3">
    <name type="scientific">Bacillus tropicus</name>
    <dbReference type="NCBI Taxonomy" id="2026188"/>
    <lineage>
        <taxon>Bacteria</taxon>
        <taxon>Bacillati</taxon>
        <taxon>Bacillota</taxon>
        <taxon>Bacilli</taxon>
        <taxon>Bacillales</taxon>
        <taxon>Bacillaceae</taxon>
        <taxon>Bacillus</taxon>
        <taxon>Bacillus cereus group</taxon>
    </lineage>
</organism>
<proteinExistence type="predicted"/>
<dbReference type="GeneID" id="93008878"/>
<dbReference type="AlphaFoldDB" id="A0ABD7ZJY0"/>
<name>A0ABD7ZJY0_9BACI</name>
<evidence type="ECO:0000313" key="3">
    <source>
        <dbReference type="Proteomes" id="UP001260090"/>
    </source>
</evidence>
<feature type="domain" description="SMEK" evidence="1">
    <location>
        <begin position="10"/>
        <end position="147"/>
    </location>
</feature>
<evidence type="ECO:0000259" key="1">
    <source>
        <dbReference type="Pfam" id="PF21941"/>
    </source>
</evidence>